<sequence length="30" mass="3724">MWGSAKWSNKKRRGTKINFLDSYLSEFMWR</sequence>
<evidence type="ECO:0000313" key="1">
    <source>
        <dbReference type="EMBL" id="KAF0740336.1"/>
    </source>
</evidence>
<evidence type="ECO:0000313" key="2">
    <source>
        <dbReference type="Proteomes" id="UP000478052"/>
    </source>
</evidence>
<dbReference type="EMBL" id="VUJU01007794">
    <property type="protein sequence ID" value="KAF0740336.1"/>
    <property type="molecule type" value="Genomic_DNA"/>
</dbReference>
<reference evidence="1 2" key="1">
    <citation type="submission" date="2019-08" db="EMBL/GenBank/DDBJ databases">
        <title>Whole genome of Aphis craccivora.</title>
        <authorList>
            <person name="Voronova N.V."/>
            <person name="Shulinski R.S."/>
            <person name="Bandarenka Y.V."/>
            <person name="Zhorov D.G."/>
            <person name="Warner D."/>
        </authorList>
    </citation>
    <scope>NUCLEOTIDE SEQUENCE [LARGE SCALE GENOMIC DNA]</scope>
    <source>
        <strain evidence="1">180601</strain>
        <tissue evidence="1">Whole Body</tissue>
    </source>
</reference>
<name>A0A6G0XJ64_APHCR</name>
<protein>
    <submittedName>
        <fullName evidence="1">DDE Tnp IS1595 domain-containing protein</fullName>
    </submittedName>
</protein>
<gene>
    <name evidence="1" type="ORF">FWK35_00033599</name>
</gene>
<feature type="non-terminal residue" evidence="1">
    <location>
        <position position="30"/>
    </location>
</feature>
<keyword evidence="2" id="KW-1185">Reference proteome</keyword>
<dbReference type="Proteomes" id="UP000478052">
    <property type="component" value="Unassembled WGS sequence"/>
</dbReference>
<accession>A0A6G0XJ64</accession>
<proteinExistence type="predicted"/>
<dbReference type="AlphaFoldDB" id="A0A6G0XJ64"/>
<organism evidence="1 2">
    <name type="scientific">Aphis craccivora</name>
    <name type="common">Cowpea aphid</name>
    <dbReference type="NCBI Taxonomy" id="307492"/>
    <lineage>
        <taxon>Eukaryota</taxon>
        <taxon>Metazoa</taxon>
        <taxon>Ecdysozoa</taxon>
        <taxon>Arthropoda</taxon>
        <taxon>Hexapoda</taxon>
        <taxon>Insecta</taxon>
        <taxon>Pterygota</taxon>
        <taxon>Neoptera</taxon>
        <taxon>Paraneoptera</taxon>
        <taxon>Hemiptera</taxon>
        <taxon>Sternorrhyncha</taxon>
        <taxon>Aphidomorpha</taxon>
        <taxon>Aphidoidea</taxon>
        <taxon>Aphididae</taxon>
        <taxon>Aphidini</taxon>
        <taxon>Aphis</taxon>
        <taxon>Aphis</taxon>
    </lineage>
</organism>
<comment type="caution">
    <text evidence="1">The sequence shown here is derived from an EMBL/GenBank/DDBJ whole genome shotgun (WGS) entry which is preliminary data.</text>
</comment>